<dbReference type="Proteomes" id="UP000026714">
    <property type="component" value="Unassembled WGS sequence"/>
</dbReference>
<dbReference type="AlphaFoldDB" id="A0A059KLX3"/>
<organism evidence="2 3">
    <name type="scientific">Sphaerotilus natans subsp. natans DSM 6575</name>
    <dbReference type="NCBI Taxonomy" id="1286631"/>
    <lineage>
        <taxon>Bacteria</taxon>
        <taxon>Pseudomonadati</taxon>
        <taxon>Pseudomonadota</taxon>
        <taxon>Betaproteobacteria</taxon>
        <taxon>Burkholderiales</taxon>
        <taxon>Sphaerotilaceae</taxon>
        <taxon>Sphaerotilus</taxon>
    </lineage>
</organism>
<keyword evidence="1" id="KW-0472">Membrane</keyword>
<evidence type="ECO:0008006" key="4">
    <source>
        <dbReference type="Google" id="ProtNLM"/>
    </source>
</evidence>
<gene>
    <name evidence="2" type="ORF">X805_21920</name>
</gene>
<keyword evidence="3" id="KW-1185">Reference proteome</keyword>
<dbReference type="RefSeq" id="WP_037481755.1">
    <property type="nucleotide sequence ID" value="NZ_AZRA01000054.1"/>
</dbReference>
<evidence type="ECO:0000256" key="1">
    <source>
        <dbReference type="SAM" id="Phobius"/>
    </source>
</evidence>
<keyword evidence="1" id="KW-1133">Transmembrane helix</keyword>
<dbReference type="STRING" id="34103.SAMN05421778_113114"/>
<dbReference type="EMBL" id="AZRA01000054">
    <property type="protein sequence ID" value="KDB52214.1"/>
    <property type="molecule type" value="Genomic_DNA"/>
</dbReference>
<keyword evidence="1" id="KW-0812">Transmembrane</keyword>
<sequence length="167" mass="18663">MARTLLEPAPFVLRPDPRWPRLLRTSLLLPPLLVASWLLWHQVQVGAGLPPVLPLVAALLAMGAQLVLVRRMLRESVPGQTLCLRPPAPGVPVWHVDRQPGEPVCHIDAGDWLLLRITLRAERPRWLALARRDQPDEWHRLRCALQARPAAMAPSPSSPTPLPPAER</sequence>
<protein>
    <recommendedName>
        <fullName evidence="4">Toxin CptA</fullName>
    </recommendedName>
</protein>
<reference evidence="2 3" key="1">
    <citation type="journal article" date="2014" name="FEMS Microbiol. Ecol.">
        <title>Sphaerotilus natans encrusted with nanoball-shaped Fe(III) oxide minerals formed by nitrate-reducing mixotrophic Fe(II) oxidation.</title>
        <authorList>
            <person name="Park S."/>
            <person name="Kim D.H."/>
            <person name="Lee J.H."/>
            <person name="Hur H.G."/>
        </authorList>
    </citation>
    <scope>NUCLEOTIDE SEQUENCE [LARGE SCALE GENOMIC DNA]</scope>
    <source>
        <strain evidence="2 3">DSM 6575</strain>
    </source>
</reference>
<feature type="transmembrane region" description="Helical" evidence="1">
    <location>
        <begin position="52"/>
        <end position="69"/>
    </location>
</feature>
<evidence type="ECO:0000313" key="2">
    <source>
        <dbReference type="EMBL" id="KDB52214.1"/>
    </source>
</evidence>
<proteinExistence type="predicted"/>
<name>A0A059KLX3_9BURK</name>
<comment type="caution">
    <text evidence="2">The sequence shown here is derived from an EMBL/GenBank/DDBJ whole genome shotgun (WGS) entry which is preliminary data.</text>
</comment>
<accession>A0A059KLX3</accession>
<feature type="transmembrane region" description="Helical" evidence="1">
    <location>
        <begin position="21"/>
        <end position="40"/>
    </location>
</feature>
<evidence type="ECO:0000313" key="3">
    <source>
        <dbReference type="Proteomes" id="UP000026714"/>
    </source>
</evidence>